<proteinExistence type="predicted"/>
<dbReference type="RefSeq" id="WP_344710487.1">
    <property type="nucleotide sequence ID" value="NZ_BAAAZD010000002.1"/>
</dbReference>
<sequence length="335" mass="36757">MAILPLSQVDPDLVHAFFARLGKDRAHIAWKYFDPDFAKDKERGIVWLNKGEVRGFIGLIPARLQSAGDTSDFFWTCDWLLQDPKRSPGVGVRLLAEARKLFPQVGNVGGSDDTHAILPALATTLTVDDAALFYHRPLRTSALLERVEERLGFLPRLSRGIVGRIALATTTIPSEVHIVPCVAPDLEPLFAAPSATGCTVLYSQEHLDWLLGRCPDIVTTSLLLGEQGKWRAAALVWRNRDDRQRWRVVYRASISADLAILARAVAGHCLAEGGTLVTTIIAAHDRGPAQTLKKAGYLRGSVPWPLYLNKVDSLSSCSAGFTGMSYLDTDLACIY</sequence>
<protein>
    <recommendedName>
        <fullName evidence="3">N-acetyltransferase domain-containing protein</fullName>
    </recommendedName>
</protein>
<dbReference type="InterPro" id="IPR016181">
    <property type="entry name" value="Acyl_CoA_acyltransferase"/>
</dbReference>
<name>A0ABP7SAC0_9SPHN</name>
<organism evidence="1 2">
    <name type="scientific">Sphingomonas humi</name>
    <dbReference type="NCBI Taxonomy" id="335630"/>
    <lineage>
        <taxon>Bacteria</taxon>
        <taxon>Pseudomonadati</taxon>
        <taxon>Pseudomonadota</taxon>
        <taxon>Alphaproteobacteria</taxon>
        <taxon>Sphingomonadales</taxon>
        <taxon>Sphingomonadaceae</taxon>
        <taxon>Sphingomonas</taxon>
    </lineage>
</organism>
<reference evidence="2" key="1">
    <citation type="journal article" date="2019" name="Int. J. Syst. Evol. Microbiol.">
        <title>The Global Catalogue of Microorganisms (GCM) 10K type strain sequencing project: providing services to taxonomists for standard genome sequencing and annotation.</title>
        <authorList>
            <consortium name="The Broad Institute Genomics Platform"/>
            <consortium name="The Broad Institute Genome Sequencing Center for Infectious Disease"/>
            <person name="Wu L."/>
            <person name="Ma J."/>
        </authorList>
    </citation>
    <scope>NUCLEOTIDE SEQUENCE [LARGE SCALE GENOMIC DNA]</scope>
    <source>
        <strain evidence="2">JCM 16603</strain>
    </source>
</reference>
<evidence type="ECO:0000313" key="1">
    <source>
        <dbReference type="EMBL" id="GAA4008843.1"/>
    </source>
</evidence>
<gene>
    <name evidence="1" type="ORF">GCM10022211_23190</name>
</gene>
<dbReference type="SUPFAM" id="SSF55729">
    <property type="entry name" value="Acyl-CoA N-acyltransferases (Nat)"/>
    <property type="match status" value="1"/>
</dbReference>
<keyword evidence="2" id="KW-1185">Reference proteome</keyword>
<evidence type="ECO:0000313" key="2">
    <source>
        <dbReference type="Proteomes" id="UP001501310"/>
    </source>
</evidence>
<accession>A0ABP7SAC0</accession>
<dbReference type="EMBL" id="BAAAZD010000002">
    <property type="protein sequence ID" value="GAA4008843.1"/>
    <property type="molecule type" value="Genomic_DNA"/>
</dbReference>
<dbReference type="Proteomes" id="UP001501310">
    <property type="component" value="Unassembled WGS sequence"/>
</dbReference>
<evidence type="ECO:0008006" key="3">
    <source>
        <dbReference type="Google" id="ProtNLM"/>
    </source>
</evidence>
<comment type="caution">
    <text evidence="1">The sequence shown here is derived from an EMBL/GenBank/DDBJ whole genome shotgun (WGS) entry which is preliminary data.</text>
</comment>